<reference evidence="1 2" key="1">
    <citation type="journal article" date="2022" name="Nat. Ecol. Evol.">
        <title>A masculinizing supergene underlies an exaggerated male reproductive morph in a spider.</title>
        <authorList>
            <person name="Hendrickx F."/>
            <person name="De Corte Z."/>
            <person name="Sonet G."/>
            <person name="Van Belleghem S.M."/>
            <person name="Kostlbacher S."/>
            <person name="Vangestel C."/>
        </authorList>
    </citation>
    <scope>NUCLEOTIDE SEQUENCE [LARGE SCALE GENOMIC DNA]</scope>
    <source>
        <strain evidence="1">W744_W776</strain>
    </source>
</reference>
<name>A0AAV6V0N6_9ARAC</name>
<proteinExistence type="predicted"/>
<comment type="caution">
    <text evidence="1">The sequence shown here is derived from an EMBL/GenBank/DDBJ whole genome shotgun (WGS) entry which is preliminary data.</text>
</comment>
<accession>A0AAV6V0N6</accession>
<gene>
    <name evidence="1" type="ORF">JTE90_018502</name>
</gene>
<dbReference type="EMBL" id="JAFNEN010000208">
    <property type="protein sequence ID" value="KAG8189653.1"/>
    <property type="molecule type" value="Genomic_DNA"/>
</dbReference>
<sequence>MGSNKRLVTALCHRKPSVLSPPPSRKKVLFLGVMRSSGRYAPARNDTSGNNKLFETLSPFLFWPAEGVIDGHEISGRGRIAFTAWCGVEKRQREGFTQTVLVIF</sequence>
<keyword evidence="2" id="KW-1185">Reference proteome</keyword>
<dbReference type="Proteomes" id="UP000827092">
    <property type="component" value="Unassembled WGS sequence"/>
</dbReference>
<evidence type="ECO:0000313" key="1">
    <source>
        <dbReference type="EMBL" id="KAG8189653.1"/>
    </source>
</evidence>
<protein>
    <submittedName>
        <fullName evidence="1">Uncharacterized protein</fullName>
    </submittedName>
</protein>
<evidence type="ECO:0000313" key="2">
    <source>
        <dbReference type="Proteomes" id="UP000827092"/>
    </source>
</evidence>
<organism evidence="1 2">
    <name type="scientific">Oedothorax gibbosus</name>
    <dbReference type="NCBI Taxonomy" id="931172"/>
    <lineage>
        <taxon>Eukaryota</taxon>
        <taxon>Metazoa</taxon>
        <taxon>Ecdysozoa</taxon>
        <taxon>Arthropoda</taxon>
        <taxon>Chelicerata</taxon>
        <taxon>Arachnida</taxon>
        <taxon>Araneae</taxon>
        <taxon>Araneomorphae</taxon>
        <taxon>Entelegynae</taxon>
        <taxon>Araneoidea</taxon>
        <taxon>Linyphiidae</taxon>
        <taxon>Erigoninae</taxon>
        <taxon>Oedothorax</taxon>
    </lineage>
</organism>
<dbReference type="AlphaFoldDB" id="A0AAV6V0N6"/>